<proteinExistence type="predicted"/>
<dbReference type="AlphaFoldDB" id="A0ABD0KF14"/>
<comment type="caution">
    <text evidence="1">The sequence shown here is derived from an EMBL/GenBank/DDBJ whole genome shotgun (WGS) entry which is preliminary data.</text>
</comment>
<name>A0ABD0KF14_9CAEN</name>
<organism evidence="1 2">
    <name type="scientific">Batillaria attramentaria</name>
    <dbReference type="NCBI Taxonomy" id="370345"/>
    <lineage>
        <taxon>Eukaryota</taxon>
        <taxon>Metazoa</taxon>
        <taxon>Spiralia</taxon>
        <taxon>Lophotrochozoa</taxon>
        <taxon>Mollusca</taxon>
        <taxon>Gastropoda</taxon>
        <taxon>Caenogastropoda</taxon>
        <taxon>Sorbeoconcha</taxon>
        <taxon>Cerithioidea</taxon>
        <taxon>Batillariidae</taxon>
        <taxon>Batillaria</taxon>
    </lineage>
</organism>
<feature type="non-terminal residue" evidence="1">
    <location>
        <position position="1"/>
    </location>
</feature>
<dbReference type="EMBL" id="JACVVK020000193">
    <property type="protein sequence ID" value="KAK7485527.1"/>
    <property type="molecule type" value="Genomic_DNA"/>
</dbReference>
<keyword evidence="2" id="KW-1185">Reference proteome</keyword>
<sequence length="110" mass="12735">YTFLGNSRVGNCGNCCGGLRGVCLFDLRPVPLHRIPTEIVALQCRCRIDITTETFTCVWHLKSNQENPRRLAGRKKMDMVSSNLLSYWLVCDWTPYCLHHHRSMSKHWAL</sequence>
<evidence type="ECO:0000313" key="2">
    <source>
        <dbReference type="Proteomes" id="UP001519460"/>
    </source>
</evidence>
<protein>
    <submittedName>
        <fullName evidence="1">Uncharacterized protein</fullName>
    </submittedName>
</protein>
<evidence type="ECO:0000313" key="1">
    <source>
        <dbReference type="EMBL" id="KAK7485527.1"/>
    </source>
</evidence>
<accession>A0ABD0KF14</accession>
<dbReference type="Proteomes" id="UP001519460">
    <property type="component" value="Unassembled WGS sequence"/>
</dbReference>
<feature type="non-terminal residue" evidence="1">
    <location>
        <position position="110"/>
    </location>
</feature>
<reference evidence="1 2" key="1">
    <citation type="journal article" date="2023" name="Sci. Data">
        <title>Genome assembly of the Korean intertidal mud-creeper Batillaria attramentaria.</title>
        <authorList>
            <person name="Patra A.K."/>
            <person name="Ho P.T."/>
            <person name="Jun S."/>
            <person name="Lee S.J."/>
            <person name="Kim Y."/>
            <person name="Won Y.J."/>
        </authorList>
    </citation>
    <scope>NUCLEOTIDE SEQUENCE [LARGE SCALE GENOMIC DNA]</scope>
    <source>
        <strain evidence="1">Wonlab-2016</strain>
    </source>
</reference>
<gene>
    <name evidence="1" type="ORF">BaRGS_00023215</name>
</gene>